<feature type="transmembrane region" description="Helical" evidence="1">
    <location>
        <begin position="20"/>
        <end position="36"/>
    </location>
</feature>
<organism evidence="2 3">
    <name type="scientific">Eubacterium ruminantium</name>
    <dbReference type="NCBI Taxonomy" id="42322"/>
    <lineage>
        <taxon>Bacteria</taxon>
        <taxon>Bacillati</taxon>
        <taxon>Bacillota</taxon>
        <taxon>Clostridia</taxon>
        <taxon>Eubacteriales</taxon>
        <taxon>Eubacteriaceae</taxon>
        <taxon>Eubacterium</taxon>
    </lineage>
</organism>
<accession>A0A1T4LVJ3</accession>
<feature type="transmembrane region" description="Helical" evidence="1">
    <location>
        <begin position="178"/>
        <end position="195"/>
    </location>
</feature>
<feature type="transmembrane region" description="Helical" evidence="1">
    <location>
        <begin position="101"/>
        <end position="123"/>
    </location>
</feature>
<keyword evidence="1" id="KW-0472">Membrane</keyword>
<keyword evidence="1" id="KW-0812">Transmembrane</keyword>
<dbReference type="Proteomes" id="UP000189857">
    <property type="component" value="Unassembled WGS sequence"/>
</dbReference>
<evidence type="ECO:0000256" key="1">
    <source>
        <dbReference type="SAM" id="Phobius"/>
    </source>
</evidence>
<evidence type="ECO:0000313" key="3">
    <source>
        <dbReference type="Proteomes" id="UP000189857"/>
    </source>
</evidence>
<dbReference type="EMBL" id="FUXA01000006">
    <property type="protein sequence ID" value="SJZ58702.1"/>
    <property type="molecule type" value="Genomic_DNA"/>
</dbReference>
<dbReference type="OrthoDB" id="9778756at2"/>
<dbReference type="AlphaFoldDB" id="A0A1T4LVJ3"/>
<keyword evidence="1" id="KW-1133">Transmembrane helix</keyword>
<evidence type="ECO:0000313" key="2">
    <source>
        <dbReference type="EMBL" id="SJZ58702.1"/>
    </source>
</evidence>
<feature type="transmembrane region" description="Helical" evidence="1">
    <location>
        <begin position="72"/>
        <end position="89"/>
    </location>
</feature>
<reference evidence="2 3" key="1">
    <citation type="submission" date="2017-02" db="EMBL/GenBank/DDBJ databases">
        <authorList>
            <person name="Peterson S.W."/>
        </authorList>
    </citation>
    <scope>NUCLEOTIDE SEQUENCE [LARGE SCALE GENOMIC DNA]</scope>
    <source>
        <strain evidence="2 3">ATCC 17233</strain>
    </source>
</reference>
<feature type="transmembrane region" description="Helical" evidence="1">
    <location>
        <begin position="149"/>
        <end position="166"/>
    </location>
</feature>
<sequence length="333" mass="39453">MSKKNFGSKLDKYSIKNLPIIIVSFFLFGYFFYYLSPDFYAKLILSPYHVVEYNEYWRLLTWVFTVPMVPEYAIEIIFIPIMLFFYYYVSKKLELVWGTGMFNLYVLSSVVLIDVAVVLTGFIKLKWTTPDMMEAFNDIIYSSTECIKINYYTTLSLFLAFAVIFGEEYVNLYMFIPLKVKWLGYFDFIYLIYLFVKDKSIYGRIIIVAAVMNFFVFLWVNRRKKVVSSVLQKKRAASYRHKINMGYKMNERNVQRPRPDVKKDNKKADPNLHKVIKLEQYGGRSSSGGPIHKCCICGRTEKDDENLEFRFCSKCNGNYEYCSDHIFTHEHKK</sequence>
<dbReference type="RefSeq" id="WP_078786803.1">
    <property type="nucleotide sequence ID" value="NZ_FMTO01000004.1"/>
</dbReference>
<proteinExistence type="predicted"/>
<feature type="transmembrane region" description="Helical" evidence="1">
    <location>
        <begin position="201"/>
        <end position="220"/>
    </location>
</feature>
<protein>
    <submittedName>
        <fullName evidence="2">Uncharacterized protein</fullName>
    </submittedName>
</protein>
<name>A0A1T4LVJ3_9FIRM</name>
<keyword evidence="3" id="KW-1185">Reference proteome</keyword>
<gene>
    <name evidence="2" type="ORF">SAMN02745110_00956</name>
</gene>